<feature type="transmembrane region" description="Helical" evidence="7">
    <location>
        <begin position="367"/>
        <end position="387"/>
    </location>
</feature>
<feature type="transmembrane region" description="Helical" evidence="7">
    <location>
        <begin position="282"/>
        <end position="300"/>
    </location>
</feature>
<evidence type="ECO:0000256" key="1">
    <source>
        <dbReference type="ARBA" id="ARBA00004651"/>
    </source>
</evidence>
<feature type="transmembrane region" description="Helical" evidence="7">
    <location>
        <begin position="60"/>
        <end position="81"/>
    </location>
</feature>
<dbReference type="PIRSF" id="PIRSF006603">
    <property type="entry name" value="DinF"/>
    <property type="match status" value="1"/>
</dbReference>
<dbReference type="AlphaFoldDB" id="A0A174EUQ2"/>
<keyword evidence="5 7" id="KW-1133">Transmembrane helix</keyword>
<evidence type="ECO:0000256" key="3">
    <source>
        <dbReference type="ARBA" id="ARBA00022475"/>
    </source>
</evidence>
<dbReference type="GO" id="GO:0005886">
    <property type="term" value="C:plasma membrane"/>
    <property type="evidence" value="ECO:0007669"/>
    <property type="project" value="UniProtKB-SubCell"/>
</dbReference>
<keyword evidence="3" id="KW-1003">Cell membrane</keyword>
<evidence type="ECO:0000256" key="6">
    <source>
        <dbReference type="ARBA" id="ARBA00023136"/>
    </source>
</evidence>
<accession>A0A174EUQ2</accession>
<reference evidence="8 9" key="1">
    <citation type="submission" date="2015-09" db="EMBL/GenBank/DDBJ databases">
        <authorList>
            <consortium name="Pathogen Informatics"/>
        </authorList>
    </citation>
    <scope>NUCLEOTIDE SEQUENCE [LARGE SCALE GENOMIC DNA]</scope>
    <source>
        <strain evidence="8 9">2789STDY5608850</strain>
    </source>
</reference>
<sequence>MAKKQTKDMTTGSPMKLILSFLIPMLFGLLFQQLYNMVDTIIVGKYLGVNALAAVGSTGSINFMIIGFCVGVCSGFAIPVAQKFGEKNEVALRRFVANGGWLALIFAVVMTAVVCVLCRNILIWMNTPADIIDGAYSYIFIIFLGIPATYLYNILSGIIRSLGDSTTPLIFLLMSSIMNIFLDFFTILVLHMGVAGAAWATVISQGVSGVLCLLYMRKKFAILKMQGDEWKPDKNAMMTLCGMGIPMGLQYSITAIGSVILQTAVNSLGSVAVASVTAGGKISMFFCCPFDAMGATMATYGGQNIGARKLDRIDKGIKSCIIIGAVYSVIALAGLYLFSDVVALLFVDAGEVEILANTKQFLVANSLFYFPLALVNIVRFMIQGLGYSKFAIIAGVCEMAARSFVGFCLVPFFGYAAVCFANPIAWVAADLFLLPAYRHVMGRLRRLLGRNNQNGDAVTAS</sequence>
<dbReference type="CDD" id="cd13138">
    <property type="entry name" value="MATE_yoeA_like"/>
    <property type="match status" value="1"/>
</dbReference>
<dbReference type="InterPro" id="IPR002528">
    <property type="entry name" value="MATE_fam"/>
</dbReference>
<evidence type="ECO:0000256" key="2">
    <source>
        <dbReference type="ARBA" id="ARBA00022448"/>
    </source>
</evidence>
<evidence type="ECO:0000256" key="4">
    <source>
        <dbReference type="ARBA" id="ARBA00022692"/>
    </source>
</evidence>
<keyword evidence="4 7" id="KW-0812">Transmembrane</keyword>
<dbReference type="PANTHER" id="PTHR43549:SF3">
    <property type="entry name" value="MULTIDRUG RESISTANCE PROTEIN YPNP-RELATED"/>
    <property type="match status" value="1"/>
</dbReference>
<protein>
    <submittedName>
        <fullName evidence="8">Putative efflux protein, MATE family</fullName>
    </submittedName>
</protein>
<evidence type="ECO:0000256" key="5">
    <source>
        <dbReference type="ARBA" id="ARBA00022989"/>
    </source>
</evidence>
<proteinExistence type="predicted"/>
<dbReference type="RefSeq" id="WP_055655812.1">
    <property type="nucleotide sequence ID" value="NZ_CABIXC010000006.1"/>
</dbReference>
<dbReference type="Pfam" id="PF01554">
    <property type="entry name" value="MatE"/>
    <property type="match status" value="2"/>
</dbReference>
<dbReference type="EMBL" id="CYZE01000006">
    <property type="protein sequence ID" value="CUO40296.1"/>
    <property type="molecule type" value="Genomic_DNA"/>
</dbReference>
<evidence type="ECO:0000313" key="8">
    <source>
        <dbReference type="EMBL" id="CUO40296.1"/>
    </source>
</evidence>
<dbReference type="NCBIfam" id="TIGR00797">
    <property type="entry name" value="matE"/>
    <property type="match status" value="1"/>
</dbReference>
<dbReference type="GO" id="GO:0042910">
    <property type="term" value="F:xenobiotic transmembrane transporter activity"/>
    <property type="evidence" value="ECO:0007669"/>
    <property type="project" value="InterPro"/>
</dbReference>
<evidence type="ECO:0000256" key="7">
    <source>
        <dbReference type="SAM" id="Phobius"/>
    </source>
</evidence>
<dbReference type="InterPro" id="IPR052031">
    <property type="entry name" value="Membrane_Transporter-Flippase"/>
</dbReference>
<name>A0A174EUQ2_9FIRM</name>
<dbReference type="Proteomes" id="UP000095651">
    <property type="component" value="Unassembled WGS sequence"/>
</dbReference>
<feature type="transmembrane region" description="Helical" evidence="7">
    <location>
        <begin position="237"/>
        <end position="262"/>
    </location>
</feature>
<organism evidence="8 9">
    <name type="scientific">Hungatella hathewayi</name>
    <dbReference type="NCBI Taxonomy" id="154046"/>
    <lineage>
        <taxon>Bacteria</taxon>
        <taxon>Bacillati</taxon>
        <taxon>Bacillota</taxon>
        <taxon>Clostridia</taxon>
        <taxon>Lachnospirales</taxon>
        <taxon>Lachnospiraceae</taxon>
        <taxon>Hungatella</taxon>
    </lineage>
</organism>
<feature type="transmembrane region" description="Helical" evidence="7">
    <location>
        <begin position="399"/>
        <end position="418"/>
    </location>
</feature>
<dbReference type="InterPro" id="IPR048279">
    <property type="entry name" value="MdtK-like"/>
</dbReference>
<feature type="transmembrane region" description="Helical" evidence="7">
    <location>
        <begin position="167"/>
        <end position="190"/>
    </location>
</feature>
<feature type="transmembrane region" description="Helical" evidence="7">
    <location>
        <begin position="101"/>
        <end position="123"/>
    </location>
</feature>
<dbReference type="GO" id="GO:0015297">
    <property type="term" value="F:antiporter activity"/>
    <property type="evidence" value="ECO:0007669"/>
    <property type="project" value="InterPro"/>
</dbReference>
<comment type="subcellular location">
    <subcellularLocation>
        <location evidence="1">Cell membrane</location>
        <topology evidence="1">Multi-pass membrane protein</topology>
    </subcellularLocation>
</comment>
<feature type="transmembrane region" description="Helical" evidence="7">
    <location>
        <begin position="135"/>
        <end position="155"/>
    </location>
</feature>
<keyword evidence="2" id="KW-0813">Transport</keyword>
<dbReference type="PANTHER" id="PTHR43549">
    <property type="entry name" value="MULTIDRUG RESISTANCE PROTEIN YPNP-RELATED"/>
    <property type="match status" value="1"/>
</dbReference>
<feature type="transmembrane region" description="Helical" evidence="7">
    <location>
        <begin position="321"/>
        <end position="347"/>
    </location>
</feature>
<evidence type="ECO:0000313" key="9">
    <source>
        <dbReference type="Proteomes" id="UP000095651"/>
    </source>
</evidence>
<keyword evidence="6 7" id="KW-0472">Membrane</keyword>
<gene>
    <name evidence="8" type="primary">mepA_19</name>
    <name evidence="8" type="ORF">ERS852407_02698</name>
</gene>
<feature type="transmembrane region" description="Helical" evidence="7">
    <location>
        <begin position="196"/>
        <end position="216"/>
    </location>
</feature>